<dbReference type="Pfam" id="PF13365">
    <property type="entry name" value="Trypsin_2"/>
    <property type="match status" value="1"/>
</dbReference>
<dbReference type="CDD" id="cd06781">
    <property type="entry name" value="cpPDZ_BsHtra-like"/>
    <property type="match status" value="1"/>
</dbReference>
<dbReference type="AlphaFoldDB" id="A0A1H3USS5"/>
<feature type="domain" description="PDZ" evidence="7">
    <location>
        <begin position="334"/>
        <end position="396"/>
    </location>
</feature>
<dbReference type="Gene3D" id="2.30.42.10">
    <property type="match status" value="1"/>
</dbReference>
<dbReference type="InterPro" id="IPR043504">
    <property type="entry name" value="Peptidase_S1_PA_chymotrypsin"/>
</dbReference>
<dbReference type="InterPro" id="IPR001478">
    <property type="entry name" value="PDZ"/>
</dbReference>
<feature type="transmembrane region" description="Helical" evidence="6">
    <location>
        <begin position="26"/>
        <end position="49"/>
    </location>
</feature>
<dbReference type="InterPro" id="IPR036034">
    <property type="entry name" value="PDZ_sf"/>
</dbReference>
<keyword evidence="6" id="KW-0472">Membrane</keyword>
<evidence type="ECO:0000256" key="6">
    <source>
        <dbReference type="SAM" id="Phobius"/>
    </source>
</evidence>
<dbReference type="Proteomes" id="UP000198935">
    <property type="component" value="Unassembled WGS sequence"/>
</dbReference>
<evidence type="ECO:0000256" key="5">
    <source>
        <dbReference type="SAM" id="MobiDB-lite"/>
    </source>
</evidence>
<proteinExistence type="inferred from homology"/>
<dbReference type="Pfam" id="PF13180">
    <property type="entry name" value="PDZ_2"/>
    <property type="match status" value="1"/>
</dbReference>
<reference evidence="9" key="1">
    <citation type="submission" date="2016-10" db="EMBL/GenBank/DDBJ databases">
        <authorList>
            <person name="Varghese N."/>
            <person name="Submissions S."/>
        </authorList>
    </citation>
    <scope>NUCLEOTIDE SEQUENCE [LARGE SCALE GENOMIC DNA]</scope>
    <source>
        <strain evidence="9">SP</strain>
    </source>
</reference>
<dbReference type="PANTHER" id="PTHR22939:SF129">
    <property type="entry name" value="SERINE PROTEASE HTRA2, MITOCHONDRIAL"/>
    <property type="match status" value="1"/>
</dbReference>
<evidence type="ECO:0000313" key="8">
    <source>
        <dbReference type="EMBL" id="SDZ65454.1"/>
    </source>
</evidence>
<keyword evidence="3" id="KW-0378">Hydrolase</keyword>
<gene>
    <name evidence="8" type="ORF">SAMN05421736_12566</name>
</gene>
<dbReference type="SUPFAM" id="SSF50494">
    <property type="entry name" value="Trypsin-like serine proteases"/>
    <property type="match status" value="1"/>
</dbReference>
<keyword evidence="9" id="KW-1185">Reference proteome</keyword>
<name>A0A1H3USS5_9BACI</name>
<evidence type="ECO:0000256" key="1">
    <source>
        <dbReference type="ARBA" id="ARBA00010541"/>
    </source>
</evidence>
<dbReference type="PANTHER" id="PTHR22939">
    <property type="entry name" value="SERINE PROTEASE FAMILY S1C HTRA-RELATED"/>
    <property type="match status" value="1"/>
</dbReference>
<dbReference type="InterPro" id="IPR009003">
    <property type="entry name" value="Peptidase_S1_PA"/>
</dbReference>
<comment type="similarity">
    <text evidence="1">Belongs to the peptidase S1C family.</text>
</comment>
<dbReference type="SUPFAM" id="SSF50156">
    <property type="entry name" value="PDZ domain-like"/>
    <property type="match status" value="1"/>
</dbReference>
<evidence type="ECO:0000313" key="9">
    <source>
        <dbReference type="Proteomes" id="UP000198935"/>
    </source>
</evidence>
<dbReference type="GO" id="GO:0006508">
    <property type="term" value="P:proteolysis"/>
    <property type="evidence" value="ECO:0007669"/>
    <property type="project" value="UniProtKB-KW"/>
</dbReference>
<protein>
    <submittedName>
        <fullName evidence="8">Serine protease Do</fullName>
    </submittedName>
</protein>
<keyword evidence="4" id="KW-0720">Serine protease</keyword>
<evidence type="ECO:0000256" key="3">
    <source>
        <dbReference type="ARBA" id="ARBA00022801"/>
    </source>
</evidence>
<dbReference type="GO" id="GO:0004252">
    <property type="term" value="F:serine-type endopeptidase activity"/>
    <property type="evidence" value="ECO:0007669"/>
    <property type="project" value="InterPro"/>
</dbReference>
<evidence type="ECO:0000256" key="2">
    <source>
        <dbReference type="ARBA" id="ARBA00022670"/>
    </source>
</evidence>
<dbReference type="STRING" id="1503961.SAMN05421736_12566"/>
<sequence>MGYYDSPTPTEPTPTRKEKKKGIRNSAIPAFFGSIAGALIVVFSIPTLANNGVLPYNVVPKGSEIVDNSGETEEVVSNLPSELVNISMTSEVIEAVDRVSDAVVGVINMREANSLFSTGSEGTGSGVIYKVEDDYALVVTNYHVIEGASQIEVTLSNGKRIPAEKVGEDELTDLALLKIDSEDVTAVAQFGNSEALKPGEPAIAIGNPLSFEGSVTLGIISAVERSIPVDLTGNGMTDWNAEVLQTDAAINPGNSGGALLNIQGEVIGINSMKIAEQAVEGIGFAIPSSIVIPIIEDLEHYGEVRRPQMGVVIRSLNEIPSFHWQDTLKLPEDITGGVYLEGVQPDTPADRAGLEEGDVIVELDGEEINDSHDLRNFLYTKKKIGDKVTVGFYRDGKKEEVELTLDREMM</sequence>
<dbReference type="EMBL" id="FNPI01000025">
    <property type="protein sequence ID" value="SDZ65454.1"/>
    <property type="molecule type" value="Genomic_DNA"/>
</dbReference>
<evidence type="ECO:0000256" key="4">
    <source>
        <dbReference type="ARBA" id="ARBA00022825"/>
    </source>
</evidence>
<organism evidence="8 9">
    <name type="scientific">Evansella caseinilytica</name>
    <dbReference type="NCBI Taxonomy" id="1503961"/>
    <lineage>
        <taxon>Bacteria</taxon>
        <taxon>Bacillati</taxon>
        <taxon>Bacillota</taxon>
        <taxon>Bacilli</taxon>
        <taxon>Bacillales</taxon>
        <taxon>Bacillaceae</taxon>
        <taxon>Evansella</taxon>
    </lineage>
</organism>
<keyword evidence="2 8" id="KW-0645">Protease</keyword>
<dbReference type="Gene3D" id="2.40.10.10">
    <property type="entry name" value="Trypsin-like serine proteases"/>
    <property type="match status" value="2"/>
</dbReference>
<evidence type="ECO:0000259" key="7">
    <source>
        <dbReference type="PROSITE" id="PS50106"/>
    </source>
</evidence>
<feature type="region of interest" description="Disordered" evidence="5">
    <location>
        <begin position="1"/>
        <end position="22"/>
    </location>
</feature>
<dbReference type="PROSITE" id="PS50106">
    <property type="entry name" value="PDZ"/>
    <property type="match status" value="1"/>
</dbReference>
<accession>A0A1H3USS5</accession>
<dbReference type="PRINTS" id="PR00834">
    <property type="entry name" value="PROTEASES2C"/>
</dbReference>
<dbReference type="SMART" id="SM00228">
    <property type="entry name" value="PDZ"/>
    <property type="match status" value="1"/>
</dbReference>
<dbReference type="OrthoDB" id="9758917at2"/>
<keyword evidence="6" id="KW-1133">Transmembrane helix</keyword>
<dbReference type="InterPro" id="IPR001940">
    <property type="entry name" value="Peptidase_S1C"/>
</dbReference>
<keyword evidence="6" id="KW-0812">Transmembrane</keyword>